<dbReference type="InterPro" id="IPR029052">
    <property type="entry name" value="Metallo-depent_PP-like"/>
</dbReference>
<sequence length="481" mass="53884">MTAEFEGSMGPVLYFRGFSQGRMSLAALVIRPISEGAPAILKAAGVKVKPVLLCELAGFAAWRFDFSIDSKDGGYDYDGRFHAVEVDVTGDMRIAFVSCNGEEEGDLGRASSERNAMWRRLGDLHEKSAFSLMLQGGDQIYADEVTKGHELTDDWPDHAPRDATPAELEDLRQFLREGFVRRYLSVMSAPEFLRLASSVPGLSVWDDHDICDGWGSLKENRMNSGVGQTLFRAAREMYLLFQHAATEADIPELFMDAEGRSLGWCRHLPDLTIIAPDLRSERTRHRIMGPAGWRALQQVSRQGGQVLMMSSVPLLGPRLSLVEAVMMTIPRMQHYEDDLRDQWQSRAHRKEWRDMLHEVLRLRRNSAVTVISGEIHLATRAEMGVGENRIHQLVASGISHRAPSKGYARGLGWLAGLGEAPLPEHPIRILPLPGQRQRYIAERNFLVLERQNTHWQAIWHLEESGATPPLPLAMGHDALSG</sequence>
<name>A0A418SZZ4_9RHOB</name>
<evidence type="ECO:0000313" key="3">
    <source>
        <dbReference type="Proteomes" id="UP000284202"/>
    </source>
</evidence>
<accession>A0A418SZZ4</accession>
<dbReference type="Gene3D" id="3.60.21.70">
    <property type="entry name" value="PhoD-like phosphatase"/>
    <property type="match status" value="1"/>
</dbReference>
<keyword evidence="3" id="KW-1185">Reference proteome</keyword>
<gene>
    <name evidence="2" type="ORF">D3P04_07235</name>
</gene>
<feature type="domain" description="PhoD-like phosphatase" evidence="1">
    <location>
        <begin position="115"/>
        <end position="329"/>
    </location>
</feature>
<dbReference type="RefSeq" id="WP_119747370.1">
    <property type="nucleotide sequence ID" value="NZ_QZCG01000004.1"/>
</dbReference>
<reference evidence="3" key="1">
    <citation type="submission" date="2018-09" db="EMBL/GenBank/DDBJ databases">
        <title>Acidovorax cavernicola nov. sp. isolated from Gruta de las Maravillas (Aracena, Spain).</title>
        <authorList>
            <person name="Jurado V."/>
            <person name="Gutierrez-Patricio S."/>
            <person name="Gonzalez-Pimentel J.L."/>
            <person name="Miller A.Z."/>
            <person name="Laiz L."/>
            <person name="Saiz-Jimenez C."/>
        </authorList>
    </citation>
    <scope>NUCLEOTIDE SEQUENCE [LARGE SCALE GENOMIC DNA]</scope>
    <source>
        <strain evidence="3">1011MAR3C25</strain>
    </source>
</reference>
<dbReference type="InterPro" id="IPR018946">
    <property type="entry name" value="PhoD-like_MPP"/>
</dbReference>
<dbReference type="PANTHER" id="PTHR46689">
    <property type="entry name" value="MEMBRANE PROTEIN, PUTATIVE-RELATED"/>
    <property type="match status" value="1"/>
</dbReference>
<dbReference type="OrthoDB" id="327733at2"/>
<dbReference type="Pfam" id="PF19050">
    <property type="entry name" value="PhoD_2"/>
    <property type="match status" value="1"/>
</dbReference>
<dbReference type="CDD" id="cd07389">
    <property type="entry name" value="MPP_PhoD"/>
    <property type="match status" value="1"/>
</dbReference>
<dbReference type="AlphaFoldDB" id="A0A418SZZ4"/>
<proteinExistence type="predicted"/>
<dbReference type="EMBL" id="QZCG01000004">
    <property type="protein sequence ID" value="RJE86508.1"/>
    <property type="molecule type" value="Genomic_DNA"/>
</dbReference>
<comment type="caution">
    <text evidence="2">The sequence shown here is derived from an EMBL/GenBank/DDBJ whole genome shotgun (WGS) entry which is preliminary data.</text>
</comment>
<organism evidence="2 3">
    <name type="scientific">Paracoccus onubensis</name>
    <dbReference type="NCBI Taxonomy" id="1675788"/>
    <lineage>
        <taxon>Bacteria</taxon>
        <taxon>Pseudomonadati</taxon>
        <taxon>Pseudomonadota</taxon>
        <taxon>Alphaproteobacteria</taxon>
        <taxon>Rhodobacterales</taxon>
        <taxon>Paracoccaceae</taxon>
        <taxon>Paracoccus</taxon>
    </lineage>
</organism>
<dbReference type="PANTHER" id="PTHR46689:SF1">
    <property type="entry name" value="PHOD-LIKE PHOSPHATASE DOMAIN-CONTAINING PROTEIN"/>
    <property type="match status" value="1"/>
</dbReference>
<protein>
    <submittedName>
        <fullName evidence="2">Alkaline phosphatase family protein</fullName>
    </submittedName>
</protein>
<evidence type="ECO:0000259" key="1">
    <source>
        <dbReference type="Pfam" id="PF19050"/>
    </source>
</evidence>
<dbReference type="InterPro" id="IPR043904">
    <property type="entry name" value="PhoD_2-like"/>
</dbReference>
<dbReference type="SUPFAM" id="SSF56300">
    <property type="entry name" value="Metallo-dependent phosphatases"/>
    <property type="match status" value="1"/>
</dbReference>
<evidence type="ECO:0000313" key="2">
    <source>
        <dbReference type="EMBL" id="RJE86508.1"/>
    </source>
</evidence>
<dbReference type="Proteomes" id="UP000284202">
    <property type="component" value="Unassembled WGS sequence"/>
</dbReference>
<dbReference type="InterPro" id="IPR038607">
    <property type="entry name" value="PhoD-like_sf"/>
</dbReference>
<dbReference type="GO" id="GO:0016020">
    <property type="term" value="C:membrane"/>
    <property type="evidence" value="ECO:0007669"/>
    <property type="project" value="TreeGrafter"/>
</dbReference>